<name>I8U1R0_9FIRM</name>
<accession>I8U1R0</accession>
<dbReference type="RefSeq" id="WP_007954797.1">
    <property type="nucleotide sequence ID" value="NZ_CP010978.1"/>
</dbReference>
<evidence type="ECO:0000313" key="1">
    <source>
        <dbReference type="EMBL" id="AJQ30035.1"/>
    </source>
</evidence>
<protein>
    <submittedName>
        <fullName evidence="1">RloB-like protein</fullName>
    </submittedName>
</protein>
<evidence type="ECO:0000313" key="2">
    <source>
        <dbReference type="Proteomes" id="UP000005361"/>
    </source>
</evidence>
<dbReference type="HOGENOM" id="CLU_090993_1_0_9"/>
<organism evidence="1 2">
    <name type="scientific">Pelosinus fermentans JBW45</name>
    <dbReference type="NCBI Taxonomy" id="1192197"/>
    <lineage>
        <taxon>Bacteria</taxon>
        <taxon>Bacillati</taxon>
        <taxon>Bacillota</taxon>
        <taxon>Negativicutes</taxon>
        <taxon>Selenomonadales</taxon>
        <taxon>Sporomusaceae</taxon>
        <taxon>Pelosinus</taxon>
    </lineage>
</organism>
<dbReference type="EMBL" id="CP010978">
    <property type="protein sequence ID" value="AJQ30035.1"/>
    <property type="molecule type" value="Genomic_DNA"/>
</dbReference>
<dbReference type="Proteomes" id="UP000005361">
    <property type="component" value="Chromosome"/>
</dbReference>
<proteinExistence type="predicted"/>
<dbReference type="STRING" id="1192197.JBW_04706"/>
<dbReference type="Pfam" id="PF13707">
    <property type="entry name" value="RloB"/>
    <property type="match status" value="1"/>
</dbReference>
<dbReference type="OrthoDB" id="9796523at2"/>
<dbReference type="AlphaFoldDB" id="I8U1R0"/>
<dbReference type="InterPro" id="IPR025591">
    <property type="entry name" value="RloB"/>
</dbReference>
<dbReference type="KEGG" id="pft:JBW_04706"/>
<sequence>MAKIVESPRSRNRRQAGFTVLIVCEGEKTERTYLRNYRRRDTGVKIEIPNTSNTDPLNLVRFAALKADELGINKKTGSVWIVFDVDGNSDALIEKARKLAKRKNMEVILSNPSFELWYLIHFGSTSTALLTNTNLVQNLNRYIPGYNKASNYYDDLKSKQKIAIANASILSSFHRGLGRDLYGRVSNPSTHVSKLVQYLNDITGE</sequence>
<gene>
    <name evidence="1" type="ORF">JBW_04706</name>
</gene>
<reference evidence="2" key="2">
    <citation type="submission" date="2015-02" db="EMBL/GenBank/DDBJ databases">
        <title>Complete Genome Sequence of Pelosinus fermentans JBW45.</title>
        <authorList>
            <person name="De Leon K.B."/>
            <person name="Utturkar S.M."/>
            <person name="Camilleri L.B."/>
            <person name="Arkin A.P."/>
            <person name="Fields M.W."/>
            <person name="Brown S.D."/>
            <person name="Wall J.D."/>
        </authorList>
    </citation>
    <scope>NUCLEOTIDE SEQUENCE [LARGE SCALE GENOMIC DNA]</scope>
    <source>
        <strain evidence="2">JBW45</strain>
    </source>
</reference>
<reference evidence="1 2" key="1">
    <citation type="journal article" date="2015" name="Genome Announc.">
        <title>Complete Genome Sequence of Pelosinus fermentans JBW45, a Member of a Remarkably Competitive Group of Negativicutes in the Firmicutes Phylum.</title>
        <authorList>
            <person name="De Leon K.B."/>
            <person name="Utturkar S.M."/>
            <person name="Camilleri L.B."/>
            <person name="Elias D.A."/>
            <person name="Arkin A.P."/>
            <person name="Fields M.W."/>
            <person name="Brown S.D."/>
            <person name="Wall J.D."/>
        </authorList>
    </citation>
    <scope>NUCLEOTIDE SEQUENCE [LARGE SCALE GENOMIC DNA]</scope>
    <source>
        <strain evidence="1 2">JBW45</strain>
    </source>
</reference>